<evidence type="ECO:0000313" key="3">
    <source>
        <dbReference type="EMBL" id="UXX83004.1"/>
    </source>
</evidence>
<feature type="transmembrane region" description="Helical" evidence="2">
    <location>
        <begin position="71"/>
        <end position="91"/>
    </location>
</feature>
<feature type="compositionally biased region" description="Polar residues" evidence="1">
    <location>
        <begin position="1"/>
        <end position="10"/>
    </location>
</feature>
<protein>
    <recommendedName>
        <fullName evidence="5">PH domain-containing protein</fullName>
    </recommendedName>
</protein>
<evidence type="ECO:0000256" key="2">
    <source>
        <dbReference type="SAM" id="Phobius"/>
    </source>
</evidence>
<keyword evidence="4" id="KW-1185">Reference proteome</keyword>
<reference evidence="3" key="1">
    <citation type="submission" date="2022-10" db="EMBL/GenBank/DDBJ databases">
        <title>Roseovarius pelagicus sp. nov., isolated from Arctic seawater.</title>
        <authorList>
            <person name="Hong Y.W."/>
            <person name="Hwang C.Y."/>
        </authorList>
    </citation>
    <scope>NUCLEOTIDE SEQUENCE</scope>
    <source>
        <strain evidence="3">HL-MP18</strain>
    </source>
</reference>
<dbReference type="RefSeq" id="WP_165193152.1">
    <property type="nucleotide sequence ID" value="NZ_CP106738.1"/>
</dbReference>
<organism evidence="3 4">
    <name type="scientific">Roseovarius pelagicus</name>
    <dbReference type="NCBI Taxonomy" id="2980108"/>
    <lineage>
        <taxon>Bacteria</taxon>
        <taxon>Pseudomonadati</taxon>
        <taxon>Pseudomonadota</taxon>
        <taxon>Alphaproteobacteria</taxon>
        <taxon>Rhodobacterales</taxon>
        <taxon>Roseobacteraceae</taxon>
        <taxon>Roseovarius</taxon>
    </lineage>
</organism>
<feature type="region of interest" description="Disordered" evidence="1">
    <location>
        <begin position="1"/>
        <end position="24"/>
    </location>
</feature>
<gene>
    <name evidence="3" type="ORF">N7U68_18310</name>
</gene>
<proteinExistence type="predicted"/>
<keyword evidence="2" id="KW-0812">Transmembrane</keyword>
<evidence type="ECO:0000313" key="4">
    <source>
        <dbReference type="Proteomes" id="UP001064087"/>
    </source>
</evidence>
<feature type="transmembrane region" description="Helical" evidence="2">
    <location>
        <begin position="41"/>
        <end position="59"/>
    </location>
</feature>
<evidence type="ECO:0008006" key="5">
    <source>
        <dbReference type="Google" id="ProtNLM"/>
    </source>
</evidence>
<keyword evidence="2" id="KW-1133">Transmembrane helix</keyword>
<keyword evidence="2" id="KW-0472">Membrane</keyword>
<sequence>MTMLPQSALPQTYMPEGPARKEAPIPSHHFEAEHESPLRSFVYRCTGVAAMLAAVGIWLVPVVPGDAAMQLAKVVMSAALVLGGGTLFASLRRADGPTIEIDTRRRLLTIIDHDTRGKVRMTNVHSVDSLSEIVLRDGLLTARDAQGRSLLAIGVTDEATKMALRQMLGRGLRPA</sequence>
<dbReference type="EMBL" id="CP106738">
    <property type="protein sequence ID" value="UXX83004.1"/>
    <property type="molecule type" value="Genomic_DNA"/>
</dbReference>
<accession>A0ABY6DAW1</accession>
<dbReference type="Proteomes" id="UP001064087">
    <property type="component" value="Chromosome"/>
</dbReference>
<evidence type="ECO:0000256" key="1">
    <source>
        <dbReference type="SAM" id="MobiDB-lite"/>
    </source>
</evidence>
<name>A0ABY6DAW1_9RHOB</name>